<accession>A0ABY0QL04</accession>
<comment type="caution">
    <text evidence="1">The sequence shown here is derived from an EMBL/GenBank/DDBJ whole genome shotgun (WGS) entry which is preliminary data.</text>
</comment>
<reference evidence="1 2" key="1">
    <citation type="submission" date="2016-10" db="EMBL/GenBank/DDBJ databases">
        <authorList>
            <person name="Varghese N."/>
            <person name="Submissions S."/>
        </authorList>
    </citation>
    <scope>NUCLEOTIDE SEQUENCE [LARGE SCALE GENOMIC DNA]</scope>
    <source>
        <strain evidence="1 2">NLAE-zl-C224</strain>
    </source>
</reference>
<sequence length="55" mass="6550">MIGVGRMEDIIIEPEKIKVLLKEIVDLEKQYIHEKAIKKSELIEEFKKVLEREVK</sequence>
<name>A0ABY0QL04_CLOCO</name>
<gene>
    <name evidence="1" type="ORF">SAMN05216497_10784</name>
</gene>
<dbReference type="Proteomes" id="UP000198811">
    <property type="component" value="Unassembled WGS sequence"/>
</dbReference>
<organism evidence="1 2">
    <name type="scientific">Clostridium cochlearium</name>
    <dbReference type="NCBI Taxonomy" id="1494"/>
    <lineage>
        <taxon>Bacteria</taxon>
        <taxon>Bacillati</taxon>
        <taxon>Bacillota</taxon>
        <taxon>Clostridia</taxon>
        <taxon>Eubacteriales</taxon>
        <taxon>Clostridiaceae</taxon>
        <taxon>Clostridium</taxon>
    </lineage>
</organism>
<protein>
    <submittedName>
        <fullName evidence="1">Uncharacterized protein</fullName>
    </submittedName>
</protein>
<dbReference type="EMBL" id="FNGL01000007">
    <property type="protein sequence ID" value="SDL11330.1"/>
    <property type="molecule type" value="Genomic_DNA"/>
</dbReference>
<evidence type="ECO:0000313" key="2">
    <source>
        <dbReference type="Proteomes" id="UP000198811"/>
    </source>
</evidence>
<proteinExistence type="predicted"/>
<evidence type="ECO:0000313" key="1">
    <source>
        <dbReference type="EMBL" id="SDL11330.1"/>
    </source>
</evidence>
<keyword evidence="2" id="KW-1185">Reference proteome</keyword>